<name>A0ABW6AHQ1_9BACT</name>
<dbReference type="RefSeq" id="WP_381501571.1">
    <property type="nucleotide sequence ID" value="NZ_JBHUOM010000007.1"/>
</dbReference>
<reference evidence="3" key="1">
    <citation type="journal article" date="2019" name="Int. J. Syst. Evol. Microbiol.">
        <title>The Global Catalogue of Microorganisms (GCM) 10K type strain sequencing project: providing services to taxonomists for standard genome sequencing and annotation.</title>
        <authorList>
            <consortium name="The Broad Institute Genomics Platform"/>
            <consortium name="The Broad Institute Genome Sequencing Center for Infectious Disease"/>
            <person name="Wu L."/>
            <person name="Ma J."/>
        </authorList>
    </citation>
    <scope>NUCLEOTIDE SEQUENCE [LARGE SCALE GENOMIC DNA]</scope>
    <source>
        <strain evidence="3">KCTC 52490</strain>
    </source>
</reference>
<protein>
    <submittedName>
        <fullName evidence="2">Uncharacterized protein</fullName>
    </submittedName>
</protein>
<feature type="compositionally biased region" description="Polar residues" evidence="1">
    <location>
        <begin position="1"/>
        <end position="12"/>
    </location>
</feature>
<evidence type="ECO:0000313" key="3">
    <source>
        <dbReference type="Proteomes" id="UP001597512"/>
    </source>
</evidence>
<gene>
    <name evidence="2" type="ORF">ACFS25_13610</name>
</gene>
<proteinExistence type="predicted"/>
<evidence type="ECO:0000313" key="2">
    <source>
        <dbReference type="EMBL" id="MFD2934826.1"/>
    </source>
</evidence>
<dbReference type="Proteomes" id="UP001597512">
    <property type="component" value="Unassembled WGS sequence"/>
</dbReference>
<comment type="caution">
    <text evidence="2">The sequence shown here is derived from an EMBL/GenBank/DDBJ whole genome shotgun (WGS) entry which is preliminary data.</text>
</comment>
<accession>A0ABW6AHQ1</accession>
<organism evidence="2 3">
    <name type="scientific">Spirosoma flavum</name>
    <dbReference type="NCBI Taxonomy" id="2048557"/>
    <lineage>
        <taxon>Bacteria</taxon>
        <taxon>Pseudomonadati</taxon>
        <taxon>Bacteroidota</taxon>
        <taxon>Cytophagia</taxon>
        <taxon>Cytophagales</taxon>
        <taxon>Cytophagaceae</taxon>
        <taxon>Spirosoma</taxon>
    </lineage>
</organism>
<keyword evidence="3" id="KW-1185">Reference proteome</keyword>
<dbReference type="EMBL" id="JBHUOM010000007">
    <property type="protein sequence ID" value="MFD2934826.1"/>
    <property type="molecule type" value="Genomic_DNA"/>
</dbReference>
<evidence type="ECO:0000256" key="1">
    <source>
        <dbReference type="SAM" id="MobiDB-lite"/>
    </source>
</evidence>
<sequence length="67" mass="7489">MQNTSVHSNELTPLSEVELPQITGGSDDMPVLENVYFPRPFPIIRFPPIKFPPIRLPLPLPIDPGVL</sequence>
<feature type="region of interest" description="Disordered" evidence="1">
    <location>
        <begin position="1"/>
        <end position="25"/>
    </location>
</feature>